<evidence type="ECO:0000256" key="2">
    <source>
        <dbReference type="ARBA" id="ARBA00022679"/>
    </source>
</evidence>
<feature type="domain" description="Methyltransferase" evidence="3">
    <location>
        <begin position="45"/>
        <end position="143"/>
    </location>
</feature>
<name>A0A6C0GPW8_9BACT</name>
<evidence type="ECO:0000256" key="1">
    <source>
        <dbReference type="ARBA" id="ARBA00022603"/>
    </source>
</evidence>
<dbReference type="InterPro" id="IPR029063">
    <property type="entry name" value="SAM-dependent_MTases_sf"/>
</dbReference>
<dbReference type="Pfam" id="PF13649">
    <property type="entry name" value="Methyltransf_25"/>
    <property type="match status" value="1"/>
</dbReference>
<evidence type="ECO:0000259" key="3">
    <source>
        <dbReference type="Pfam" id="PF13649"/>
    </source>
</evidence>
<dbReference type="CDD" id="cd02440">
    <property type="entry name" value="AdoMet_MTases"/>
    <property type="match status" value="1"/>
</dbReference>
<reference evidence="4 5" key="1">
    <citation type="submission" date="2020-01" db="EMBL/GenBank/DDBJ databases">
        <authorList>
            <person name="Kim M.K."/>
        </authorList>
    </citation>
    <scope>NUCLEOTIDE SEQUENCE [LARGE SCALE GENOMIC DNA]</scope>
    <source>
        <strain evidence="4 5">172606-1</strain>
    </source>
</reference>
<keyword evidence="2 4" id="KW-0808">Transferase</keyword>
<keyword evidence="5" id="KW-1185">Reference proteome</keyword>
<dbReference type="AlphaFoldDB" id="A0A6C0GPW8"/>
<evidence type="ECO:0000313" key="5">
    <source>
        <dbReference type="Proteomes" id="UP000480178"/>
    </source>
</evidence>
<gene>
    <name evidence="4" type="ORF">GXP67_24780</name>
</gene>
<dbReference type="SUPFAM" id="SSF53335">
    <property type="entry name" value="S-adenosyl-L-methionine-dependent methyltransferases"/>
    <property type="match status" value="1"/>
</dbReference>
<protein>
    <submittedName>
        <fullName evidence="4">Class I SAM-dependent methyltransferase</fullName>
    </submittedName>
</protein>
<accession>A0A6C0GPW8</accession>
<dbReference type="PANTHER" id="PTHR43861">
    <property type="entry name" value="TRANS-ACONITATE 2-METHYLTRANSFERASE-RELATED"/>
    <property type="match status" value="1"/>
</dbReference>
<sequence>MEAAFDSVAHQYDETFTFTSVGGSQRQRVWELLAQNKLLDKPLHILEVNCGTGEDAIRFAQSGHQILATDISGEMIEVCRQKTQKRYFSNLEFKQAGFQEIHTLQAQGKFDLIFSNFGGLNCVSPLELSQFMKQAYILLKPGGNLVAVIMPPFCMWETGYYLLKGSWKKAFRRFLEKTEAVIDTHSFPVYYYNPYKLYQTIADDFEWIELAPVGLFLPPSYLENFFCTRPGWLRFLNKMEKITAPLSALGCVSDHFYLQLRKRL</sequence>
<dbReference type="RefSeq" id="WP_162445617.1">
    <property type="nucleotide sequence ID" value="NZ_CP048222.1"/>
</dbReference>
<dbReference type="Proteomes" id="UP000480178">
    <property type="component" value="Chromosome"/>
</dbReference>
<dbReference type="EMBL" id="CP048222">
    <property type="protein sequence ID" value="QHT69632.1"/>
    <property type="molecule type" value="Genomic_DNA"/>
</dbReference>
<dbReference type="Gene3D" id="3.40.50.150">
    <property type="entry name" value="Vaccinia Virus protein VP39"/>
    <property type="match status" value="1"/>
</dbReference>
<dbReference type="GO" id="GO:0008168">
    <property type="term" value="F:methyltransferase activity"/>
    <property type="evidence" value="ECO:0007669"/>
    <property type="project" value="UniProtKB-KW"/>
</dbReference>
<evidence type="ECO:0000313" key="4">
    <source>
        <dbReference type="EMBL" id="QHT69632.1"/>
    </source>
</evidence>
<dbReference type="PANTHER" id="PTHR43861:SF1">
    <property type="entry name" value="TRANS-ACONITATE 2-METHYLTRANSFERASE"/>
    <property type="match status" value="1"/>
</dbReference>
<dbReference type="GO" id="GO:0032259">
    <property type="term" value="P:methylation"/>
    <property type="evidence" value="ECO:0007669"/>
    <property type="project" value="UniProtKB-KW"/>
</dbReference>
<proteinExistence type="predicted"/>
<organism evidence="4 5">
    <name type="scientific">Rhodocytophaga rosea</name>
    <dbReference type="NCBI Taxonomy" id="2704465"/>
    <lineage>
        <taxon>Bacteria</taxon>
        <taxon>Pseudomonadati</taxon>
        <taxon>Bacteroidota</taxon>
        <taxon>Cytophagia</taxon>
        <taxon>Cytophagales</taxon>
        <taxon>Rhodocytophagaceae</taxon>
        <taxon>Rhodocytophaga</taxon>
    </lineage>
</organism>
<dbReference type="KEGG" id="rhoz:GXP67_24780"/>
<keyword evidence="1 4" id="KW-0489">Methyltransferase</keyword>
<dbReference type="InterPro" id="IPR041698">
    <property type="entry name" value="Methyltransf_25"/>
</dbReference>